<feature type="transmembrane region" description="Helical" evidence="1">
    <location>
        <begin position="12"/>
        <end position="32"/>
    </location>
</feature>
<keyword evidence="3" id="KW-1185">Reference proteome</keyword>
<feature type="transmembrane region" description="Helical" evidence="1">
    <location>
        <begin position="53"/>
        <end position="78"/>
    </location>
</feature>
<evidence type="ECO:0000313" key="3">
    <source>
        <dbReference type="Proteomes" id="UP000244880"/>
    </source>
</evidence>
<keyword evidence="1" id="KW-0812">Transmembrane</keyword>
<dbReference type="Proteomes" id="UP000244880">
    <property type="component" value="Unassembled WGS sequence"/>
</dbReference>
<evidence type="ECO:0000313" key="2">
    <source>
        <dbReference type="EMBL" id="SPH21963.1"/>
    </source>
</evidence>
<dbReference type="RefSeq" id="WP_108828973.1">
    <property type="nucleotide sequence ID" value="NZ_OMOR01000001.1"/>
</dbReference>
<protein>
    <submittedName>
        <fullName evidence="2">Uncharacterized protein</fullName>
    </submittedName>
</protein>
<evidence type="ECO:0000256" key="1">
    <source>
        <dbReference type="SAM" id="Phobius"/>
    </source>
</evidence>
<dbReference type="AlphaFoldDB" id="A0A2R8BFU1"/>
<gene>
    <name evidence="2" type="ORF">ASD8599_02710</name>
</gene>
<dbReference type="OrthoDB" id="7875737at2"/>
<sequence length="79" mass="8297">METKTLSLFEGIIWGGACVSIVGLVGILWCIVKVARAKRADLDDAALQSVMQSVLPMNLGALFLSVIGLMMVGVGIAFS</sequence>
<organism evidence="2 3">
    <name type="scientific">Ascidiaceihabitans donghaensis</name>
    <dbReference type="NCBI Taxonomy" id="1510460"/>
    <lineage>
        <taxon>Bacteria</taxon>
        <taxon>Pseudomonadati</taxon>
        <taxon>Pseudomonadota</taxon>
        <taxon>Alphaproteobacteria</taxon>
        <taxon>Rhodobacterales</taxon>
        <taxon>Paracoccaceae</taxon>
        <taxon>Ascidiaceihabitans</taxon>
    </lineage>
</organism>
<keyword evidence="1" id="KW-1133">Transmembrane helix</keyword>
<accession>A0A2R8BFU1</accession>
<name>A0A2R8BFU1_9RHOB</name>
<proteinExistence type="predicted"/>
<dbReference type="EMBL" id="OMOR01000001">
    <property type="protein sequence ID" value="SPH21963.1"/>
    <property type="molecule type" value="Genomic_DNA"/>
</dbReference>
<keyword evidence="1" id="KW-0472">Membrane</keyword>
<reference evidence="2 3" key="1">
    <citation type="submission" date="2018-03" db="EMBL/GenBank/DDBJ databases">
        <authorList>
            <person name="Keele B.F."/>
        </authorList>
    </citation>
    <scope>NUCLEOTIDE SEQUENCE [LARGE SCALE GENOMIC DNA]</scope>
    <source>
        <strain evidence="2 3">CECT 8599</strain>
    </source>
</reference>